<dbReference type="OrthoDB" id="9813425at2"/>
<feature type="domain" description="Endonuclease/exonuclease/phosphatase" evidence="1">
    <location>
        <begin position="5"/>
        <end position="221"/>
    </location>
</feature>
<name>A0A916RCF1_9HYPH</name>
<dbReference type="EMBL" id="BMKB01000002">
    <property type="protein sequence ID" value="GGA46312.1"/>
    <property type="molecule type" value="Genomic_DNA"/>
</dbReference>
<dbReference type="GO" id="GO:0004519">
    <property type="term" value="F:endonuclease activity"/>
    <property type="evidence" value="ECO:0007669"/>
    <property type="project" value="UniProtKB-KW"/>
</dbReference>
<evidence type="ECO:0000313" key="2">
    <source>
        <dbReference type="EMBL" id="GGA46312.1"/>
    </source>
</evidence>
<gene>
    <name evidence="2" type="ORF">GCM10011499_15080</name>
</gene>
<reference evidence="2 3" key="1">
    <citation type="journal article" date="2014" name="Int. J. Syst. Evol. Microbiol.">
        <title>Complete genome sequence of Corynebacterium casei LMG S-19264T (=DSM 44701T), isolated from a smear-ripened cheese.</title>
        <authorList>
            <consortium name="US DOE Joint Genome Institute (JGI-PGF)"/>
            <person name="Walter F."/>
            <person name="Albersmeier A."/>
            <person name="Kalinowski J."/>
            <person name="Ruckert C."/>
        </authorList>
    </citation>
    <scope>NUCLEOTIDE SEQUENCE [LARGE SCALE GENOMIC DNA]</scope>
    <source>
        <strain evidence="2 3">CGMCC 1.15896</strain>
    </source>
</reference>
<dbReference type="InterPro" id="IPR005135">
    <property type="entry name" value="Endo/exonuclease/phosphatase"/>
</dbReference>
<dbReference type="SUPFAM" id="SSF56219">
    <property type="entry name" value="DNase I-like"/>
    <property type="match status" value="1"/>
</dbReference>
<organism evidence="2 3">
    <name type="scientific">Pelagibacterium lentulum</name>
    <dbReference type="NCBI Taxonomy" id="2029865"/>
    <lineage>
        <taxon>Bacteria</taxon>
        <taxon>Pseudomonadati</taxon>
        <taxon>Pseudomonadota</taxon>
        <taxon>Alphaproteobacteria</taxon>
        <taxon>Hyphomicrobiales</taxon>
        <taxon>Devosiaceae</taxon>
        <taxon>Pelagibacterium</taxon>
    </lineage>
</organism>
<keyword evidence="2" id="KW-0378">Hydrolase</keyword>
<dbReference type="Pfam" id="PF03372">
    <property type="entry name" value="Exo_endo_phos"/>
    <property type="match status" value="1"/>
</dbReference>
<proteinExistence type="predicted"/>
<evidence type="ECO:0000259" key="1">
    <source>
        <dbReference type="Pfam" id="PF03372"/>
    </source>
</evidence>
<accession>A0A916RCF1</accession>
<keyword evidence="2" id="KW-0255">Endonuclease</keyword>
<sequence>MISVASYNIRKSVGTDWRRDPKRILDILREIDADIVALQEVDRRFGSRTTSLSPDLIEDTTDYAAIRFGVRKQSLGWHGNTILVRRGIEVLNQSTLTLPALEPRGAVLADLKVGELKVRVIGLHLGLVDLWRRRQAKSVLNQLDVLDEALPTVMMGDLNQWTTEGGCLAHFAKDHNIIAPGPSFHSSRPVLAFDRIITTTDIEVHDCGVHRSDLAKRGSDHLPIWAKISVRPEGRPERQAAQMTPEAVEGLQ</sequence>
<dbReference type="PANTHER" id="PTHR14859:SF15">
    <property type="entry name" value="ENDONUCLEASE_EXONUCLEASE_PHOSPHATASE DOMAIN-CONTAINING PROTEIN"/>
    <property type="match status" value="1"/>
</dbReference>
<dbReference type="PANTHER" id="PTHR14859">
    <property type="entry name" value="CALCOFLUOR WHITE HYPERSENSITIVE PROTEIN PRECURSOR"/>
    <property type="match status" value="1"/>
</dbReference>
<protein>
    <submittedName>
        <fullName evidence="2">Endonuclease</fullName>
    </submittedName>
</protein>
<dbReference type="GO" id="GO:0006506">
    <property type="term" value="P:GPI anchor biosynthetic process"/>
    <property type="evidence" value="ECO:0007669"/>
    <property type="project" value="TreeGrafter"/>
</dbReference>
<dbReference type="Proteomes" id="UP000596977">
    <property type="component" value="Unassembled WGS sequence"/>
</dbReference>
<comment type="caution">
    <text evidence="2">The sequence shown here is derived from an EMBL/GenBank/DDBJ whole genome shotgun (WGS) entry which is preliminary data.</text>
</comment>
<dbReference type="InterPro" id="IPR036691">
    <property type="entry name" value="Endo/exonu/phosph_ase_sf"/>
</dbReference>
<dbReference type="Gene3D" id="3.60.10.10">
    <property type="entry name" value="Endonuclease/exonuclease/phosphatase"/>
    <property type="match status" value="1"/>
</dbReference>
<dbReference type="GO" id="GO:0016020">
    <property type="term" value="C:membrane"/>
    <property type="evidence" value="ECO:0007669"/>
    <property type="project" value="GOC"/>
</dbReference>
<dbReference type="InterPro" id="IPR051916">
    <property type="entry name" value="GPI-anchor_lipid_remodeler"/>
</dbReference>
<dbReference type="RefSeq" id="WP_127073988.1">
    <property type="nucleotide sequence ID" value="NZ_BMKB01000002.1"/>
</dbReference>
<dbReference type="AlphaFoldDB" id="A0A916RCF1"/>
<keyword evidence="2" id="KW-0540">Nuclease</keyword>
<keyword evidence="3" id="KW-1185">Reference proteome</keyword>
<evidence type="ECO:0000313" key="3">
    <source>
        <dbReference type="Proteomes" id="UP000596977"/>
    </source>
</evidence>